<proteinExistence type="predicted"/>
<sequence>MMQNLYELGMDFLNKAFDDSFSNIEFFFLAYVLALAVFWFQKKQNLKSFFVYPALFAFFTVFNPYLMIPIADKIGLAPRIRRIYWLLPVNLVLAFATTWLVYALSKRWKQAIAVILCLIAAAFFGENQWAHMIPAENSFKIKNETIEIADIIEKDADTADPKSCLFADLQLLELRQYDPSLLNVIRRKDMADWPVNPADPDWVQRVLNKKNSRRILTLVLYYGLTIDPAVFEEYMEKHQIQYVIPNKDKGLREYFGNMGYELVGETENFEVFRVEQPHTAGFLGS</sequence>
<organism evidence="1 2">
    <name type="scientific">Petralouisia muris</name>
    <dbReference type="NCBI Taxonomy" id="3032872"/>
    <lineage>
        <taxon>Bacteria</taxon>
        <taxon>Bacillati</taxon>
        <taxon>Bacillota</taxon>
        <taxon>Clostridia</taxon>
        <taxon>Lachnospirales</taxon>
        <taxon>Lachnospiraceae</taxon>
        <taxon>Petralouisia</taxon>
    </lineage>
</organism>
<protein>
    <submittedName>
        <fullName evidence="1">Uncharacterized protein</fullName>
    </submittedName>
</protein>
<comment type="caution">
    <text evidence="1">The sequence shown here is derived from an EMBL/GenBank/DDBJ whole genome shotgun (WGS) entry which is preliminary data.</text>
</comment>
<name>A0AC61RXC7_9FIRM</name>
<reference evidence="1" key="1">
    <citation type="submission" date="2019-04" db="EMBL/GenBank/DDBJ databases">
        <title>Microbes associate with the intestines of laboratory mice.</title>
        <authorList>
            <person name="Navarre W."/>
            <person name="Wong E."/>
            <person name="Huang K."/>
            <person name="Tropini C."/>
            <person name="Ng K."/>
            <person name="Yu B."/>
        </authorList>
    </citation>
    <scope>NUCLEOTIDE SEQUENCE</scope>
    <source>
        <strain evidence="1">NM01_1-7b</strain>
    </source>
</reference>
<keyword evidence="2" id="KW-1185">Reference proteome</keyword>
<evidence type="ECO:0000313" key="2">
    <source>
        <dbReference type="Proteomes" id="UP000304953"/>
    </source>
</evidence>
<dbReference type="EMBL" id="SRYA01000014">
    <property type="protein sequence ID" value="TGY96599.1"/>
    <property type="molecule type" value="Genomic_DNA"/>
</dbReference>
<gene>
    <name evidence="1" type="ORF">E5329_08520</name>
</gene>
<evidence type="ECO:0000313" key="1">
    <source>
        <dbReference type="EMBL" id="TGY96599.1"/>
    </source>
</evidence>
<accession>A0AC61RXC7</accession>
<dbReference type="Proteomes" id="UP000304953">
    <property type="component" value="Unassembled WGS sequence"/>
</dbReference>